<dbReference type="EMBL" id="SJPR01000008">
    <property type="protein sequence ID" value="TWT93361.1"/>
    <property type="molecule type" value="Genomic_DNA"/>
</dbReference>
<comment type="caution">
    <text evidence="2">The sequence shown here is derived from an EMBL/GenBank/DDBJ whole genome shotgun (WGS) entry which is preliminary data.</text>
</comment>
<gene>
    <name evidence="2" type="ORF">Pla108_38550</name>
</gene>
<evidence type="ECO:0000313" key="2">
    <source>
        <dbReference type="EMBL" id="TWT93361.1"/>
    </source>
</evidence>
<dbReference type="AlphaFoldDB" id="A0A5C6A2A1"/>
<organism evidence="2 3">
    <name type="scientific">Botrimarina colliarenosi</name>
    <dbReference type="NCBI Taxonomy" id="2528001"/>
    <lineage>
        <taxon>Bacteria</taxon>
        <taxon>Pseudomonadati</taxon>
        <taxon>Planctomycetota</taxon>
        <taxon>Planctomycetia</taxon>
        <taxon>Pirellulales</taxon>
        <taxon>Lacipirellulaceae</taxon>
        <taxon>Botrimarina</taxon>
    </lineage>
</organism>
<sequence>MPTPQAWACELAEYFPVTHMPPACELSGAAERLSELPASLTAAPPGALLEGPKGRWPGHGHRGPQEAPGSTQAYSFAHYRSAEDRAYGPLRGPGAEGPFSRLLSGFIGFLAAFRLLLATPRGRRFLDKKPRGDSAHEG</sequence>
<evidence type="ECO:0000256" key="1">
    <source>
        <dbReference type="SAM" id="MobiDB-lite"/>
    </source>
</evidence>
<keyword evidence="3" id="KW-1185">Reference proteome</keyword>
<dbReference type="Proteomes" id="UP000317421">
    <property type="component" value="Unassembled WGS sequence"/>
</dbReference>
<proteinExistence type="predicted"/>
<reference evidence="2 3" key="1">
    <citation type="submission" date="2019-02" db="EMBL/GenBank/DDBJ databases">
        <title>Deep-cultivation of Planctomycetes and their phenomic and genomic characterization uncovers novel biology.</title>
        <authorList>
            <person name="Wiegand S."/>
            <person name="Jogler M."/>
            <person name="Boedeker C."/>
            <person name="Pinto D."/>
            <person name="Vollmers J."/>
            <person name="Rivas-Marin E."/>
            <person name="Kohn T."/>
            <person name="Peeters S.H."/>
            <person name="Heuer A."/>
            <person name="Rast P."/>
            <person name="Oberbeckmann S."/>
            <person name="Bunk B."/>
            <person name="Jeske O."/>
            <person name="Meyerdierks A."/>
            <person name="Storesund J.E."/>
            <person name="Kallscheuer N."/>
            <person name="Luecker S."/>
            <person name="Lage O.M."/>
            <person name="Pohl T."/>
            <person name="Merkel B.J."/>
            <person name="Hornburger P."/>
            <person name="Mueller R.-W."/>
            <person name="Bruemmer F."/>
            <person name="Labrenz M."/>
            <person name="Spormann A.M."/>
            <person name="Op Den Camp H."/>
            <person name="Overmann J."/>
            <person name="Amann R."/>
            <person name="Jetten M.S.M."/>
            <person name="Mascher T."/>
            <person name="Medema M.H."/>
            <person name="Devos D.P."/>
            <person name="Kaster A.-K."/>
            <person name="Ovreas L."/>
            <person name="Rohde M."/>
            <person name="Galperin M.Y."/>
            <person name="Jogler C."/>
        </authorList>
    </citation>
    <scope>NUCLEOTIDE SEQUENCE [LARGE SCALE GENOMIC DNA]</scope>
    <source>
        <strain evidence="2 3">Pla108</strain>
    </source>
</reference>
<feature type="region of interest" description="Disordered" evidence="1">
    <location>
        <begin position="41"/>
        <end position="71"/>
    </location>
</feature>
<accession>A0A5C6A2A1</accession>
<protein>
    <submittedName>
        <fullName evidence="2">Uncharacterized protein</fullName>
    </submittedName>
</protein>
<evidence type="ECO:0000313" key="3">
    <source>
        <dbReference type="Proteomes" id="UP000317421"/>
    </source>
</evidence>
<name>A0A5C6A2A1_9BACT</name>